<comment type="similarity">
    <text evidence="3">Belongs to the HARBI1 family.</text>
</comment>
<dbReference type="PANTHER" id="PTHR22930:SF269">
    <property type="entry name" value="NUCLEASE HARBI1-LIKE PROTEIN"/>
    <property type="match status" value="1"/>
</dbReference>
<name>A0A6J1RGV4_9HYME</name>
<evidence type="ECO:0000256" key="3">
    <source>
        <dbReference type="ARBA" id="ARBA00006958"/>
    </source>
</evidence>
<dbReference type="GO" id="GO:0005634">
    <property type="term" value="C:nucleus"/>
    <property type="evidence" value="ECO:0007669"/>
    <property type="project" value="UniProtKB-SubCell"/>
</dbReference>
<evidence type="ECO:0000313" key="10">
    <source>
        <dbReference type="RefSeq" id="XP_024893568.1"/>
    </source>
</evidence>
<sequence length="195" mass="22041">MTPAQYDHLCHLVRPFLTKRSLRKPISVNERVAATLLFLAHGDSARSKSWDFRIGKSTIYKIIYETCDAIWQALHARYLPKPSQETWEKVIDEFWDKWNFPNCIGALDGKHITIQAPPNSNSLNYNYKGFFSFILMAICDANYKFIWIDVGDYGPNSDGGVWANSNLGQSLESNTGDIPLPKLLPGTTTLLPCAL</sequence>
<dbReference type="RefSeq" id="XP_024893568.1">
    <property type="nucleotide sequence ID" value="XM_025037800.1"/>
</dbReference>
<keyword evidence="6" id="KW-0378">Hydrolase</keyword>
<keyword evidence="9" id="KW-1185">Reference proteome</keyword>
<evidence type="ECO:0000256" key="4">
    <source>
        <dbReference type="ARBA" id="ARBA00022722"/>
    </source>
</evidence>
<keyword evidence="4" id="KW-0540">Nuclease</keyword>
<evidence type="ECO:0000259" key="8">
    <source>
        <dbReference type="Pfam" id="PF13359"/>
    </source>
</evidence>
<dbReference type="GO" id="GO:0016787">
    <property type="term" value="F:hydrolase activity"/>
    <property type="evidence" value="ECO:0007669"/>
    <property type="project" value="UniProtKB-KW"/>
</dbReference>
<dbReference type="Pfam" id="PF13359">
    <property type="entry name" value="DDE_Tnp_4"/>
    <property type="match status" value="1"/>
</dbReference>
<reference evidence="10" key="1">
    <citation type="submission" date="2025-08" db="UniProtKB">
        <authorList>
            <consortium name="RefSeq"/>
        </authorList>
    </citation>
    <scope>IDENTIFICATION</scope>
    <source>
        <tissue evidence="10">Whole body</tissue>
    </source>
</reference>
<evidence type="ECO:0000256" key="6">
    <source>
        <dbReference type="ARBA" id="ARBA00022801"/>
    </source>
</evidence>
<organism evidence="9 10">
    <name type="scientific">Temnothorax curvispinosus</name>
    <dbReference type="NCBI Taxonomy" id="300111"/>
    <lineage>
        <taxon>Eukaryota</taxon>
        <taxon>Metazoa</taxon>
        <taxon>Ecdysozoa</taxon>
        <taxon>Arthropoda</taxon>
        <taxon>Hexapoda</taxon>
        <taxon>Insecta</taxon>
        <taxon>Pterygota</taxon>
        <taxon>Neoptera</taxon>
        <taxon>Endopterygota</taxon>
        <taxon>Hymenoptera</taxon>
        <taxon>Apocrita</taxon>
        <taxon>Aculeata</taxon>
        <taxon>Formicoidea</taxon>
        <taxon>Formicidae</taxon>
        <taxon>Myrmicinae</taxon>
        <taxon>Temnothorax</taxon>
    </lineage>
</organism>
<keyword evidence="7" id="KW-0539">Nucleus</keyword>
<comment type="subcellular location">
    <subcellularLocation>
        <location evidence="2">Nucleus</location>
    </subcellularLocation>
</comment>
<evidence type="ECO:0000256" key="7">
    <source>
        <dbReference type="ARBA" id="ARBA00023242"/>
    </source>
</evidence>
<protein>
    <submittedName>
        <fullName evidence="10">Protein ANTAGONIST OF LIKE HETEROCHROMATIN PROTEIN 1-like</fullName>
    </submittedName>
</protein>
<dbReference type="GO" id="GO:0046872">
    <property type="term" value="F:metal ion binding"/>
    <property type="evidence" value="ECO:0007669"/>
    <property type="project" value="UniProtKB-KW"/>
</dbReference>
<dbReference type="GeneID" id="112468570"/>
<feature type="non-terminal residue" evidence="10">
    <location>
        <position position="195"/>
    </location>
</feature>
<evidence type="ECO:0000256" key="1">
    <source>
        <dbReference type="ARBA" id="ARBA00001968"/>
    </source>
</evidence>
<dbReference type="GO" id="GO:0004518">
    <property type="term" value="F:nuclease activity"/>
    <property type="evidence" value="ECO:0007669"/>
    <property type="project" value="UniProtKB-KW"/>
</dbReference>
<gene>
    <name evidence="10" type="primary">LOC112468570</name>
</gene>
<comment type="cofactor">
    <cofactor evidence="1">
        <name>a divalent metal cation</name>
        <dbReference type="ChEBI" id="CHEBI:60240"/>
    </cofactor>
</comment>
<dbReference type="InterPro" id="IPR045249">
    <property type="entry name" value="HARBI1-like"/>
</dbReference>
<dbReference type="AlphaFoldDB" id="A0A6J1RGV4"/>
<accession>A0A6J1RGV4</accession>
<feature type="domain" description="DDE Tnp4" evidence="8">
    <location>
        <begin position="107"/>
        <end position="172"/>
    </location>
</feature>
<evidence type="ECO:0000256" key="2">
    <source>
        <dbReference type="ARBA" id="ARBA00004123"/>
    </source>
</evidence>
<dbReference type="Proteomes" id="UP000504618">
    <property type="component" value="Unplaced"/>
</dbReference>
<dbReference type="OrthoDB" id="7544121at2759"/>
<keyword evidence="5" id="KW-0479">Metal-binding</keyword>
<dbReference type="PANTHER" id="PTHR22930">
    <property type="match status" value="1"/>
</dbReference>
<dbReference type="InterPro" id="IPR027806">
    <property type="entry name" value="HARBI1_dom"/>
</dbReference>
<proteinExistence type="inferred from homology"/>
<evidence type="ECO:0000313" key="9">
    <source>
        <dbReference type="Proteomes" id="UP000504618"/>
    </source>
</evidence>
<evidence type="ECO:0000256" key="5">
    <source>
        <dbReference type="ARBA" id="ARBA00022723"/>
    </source>
</evidence>